<sequence>MLYPNPKNQHPKISESAWISENAVIVGDVTIGENAYVAHNTVIRADEPGASIVIGDNCNIQDNVIIHGLSNSEVMIDNNTSLAHGCIVHGPCTLGHGCFVGFGAVVFDCNVGNDVVILHNATVRAVEIPARKVVPDGRVVTDQKDVEQLEDICSDLKNFKHSVIKANLDLVKGYIDLDCQN</sequence>
<reference evidence="2" key="1">
    <citation type="submission" date="2016-10" db="EMBL/GenBank/DDBJ databases">
        <authorList>
            <person name="Varghese N."/>
            <person name="Submissions S."/>
        </authorList>
    </citation>
    <scope>NUCLEOTIDE SEQUENCE [LARGE SCALE GENOMIC DNA]</scope>
    <source>
        <strain evidence="2">Mob M</strain>
    </source>
</reference>
<dbReference type="PANTHER" id="PTHR43360:SF1">
    <property type="entry name" value="CARBOXYSOME ASSEMBLY PROTEIN CCMM"/>
    <property type="match status" value="1"/>
</dbReference>
<dbReference type="SUPFAM" id="SSF51161">
    <property type="entry name" value="Trimeric LpxA-like enzymes"/>
    <property type="match status" value="1"/>
</dbReference>
<dbReference type="OrthoDB" id="10940at2157"/>
<dbReference type="Gene3D" id="2.160.10.10">
    <property type="entry name" value="Hexapeptide repeat proteins"/>
    <property type="match status" value="1"/>
</dbReference>
<dbReference type="Proteomes" id="UP000198535">
    <property type="component" value="Unassembled WGS sequence"/>
</dbReference>
<proteinExistence type="predicted"/>
<name>A0A1I4PQK9_9EURY</name>
<protein>
    <submittedName>
        <fullName evidence="1">Carbonic anhydrase or acetyltransferase, isoleucine patch superfamily</fullName>
    </submittedName>
</protein>
<accession>A0A1I4PQK9</accession>
<organism evidence="1 2">
    <name type="scientific">Methanolobus profundi</name>
    <dbReference type="NCBI Taxonomy" id="487685"/>
    <lineage>
        <taxon>Archaea</taxon>
        <taxon>Methanobacteriati</taxon>
        <taxon>Methanobacteriota</taxon>
        <taxon>Stenosarchaea group</taxon>
        <taxon>Methanomicrobia</taxon>
        <taxon>Methanosarcinales</taxon>
        <taxon>Methanosarcinaceae</taxon>
        <taxon>Methanolobus</taxon>
    </lineage>
</organism>
<gene>
    <name evidence="1" type="ORF">SAMN04488696_0836</name>
</gene>
<dbReference type="InterPro" id="IPR011004">
    <property type="entry name" value="Trimer_LpxA-like_sf"/>
</dbReference>
<dbReference type="RefSeq" id="WP_091933513.1">
    <property type="nucleotide sequence ID" value="NZ_FOUJ01000001.1"/>
</dbReference>
<dbReference type="AlphaFoldDB" id="A0A1I4PQK9"/>
<keyword evidence="1" id="KW-0808">Transferase</keyword>
<dbReference type="STRING" id="487685.SAMN04488696_0836"/>
<dbReference type="PANTHER" id="PTHR43360">
    <property type="entry name" value="CARBON DIOXIDE CONCENTRATING MECHANISM PROTEIN CCMM"/>
    <property type="match status" value="1"/>
</dbReference>
<dbReference type="Pfam" id="PF00132">
    <property type="entry name" value="Hexapep"/>
    <property type="match status" value="1"/>
</dbReference>
<dbReference type="GO" id="GO:0016740">
    <property type="term" value="F:transferase activity"/>
    <property type="evidence" value="ECO:0007669"/>
    <property type="project" value="UniProtKB-KW"/>
</dbReference>
<keyword evidence="2" id="KW-1185">Reference proteome</keyword>
<dbReference type="InterPro" id="IPR052265">
    <property type="entry name" value="Gamma-CA"/>
</dbReference>
<dbReference type="EMBL" id="FOUJ01000001">
    <property type="protein sequence ID" value="SFM30181.1"/>
    <property type="molecule type" value="Genomic_DNA"/>
</dbReference>
<dbReference type="InterPro" id="IPR001451">
    <property type="entry name" value="Hexapep"/>
</dbReference>
<evidence type="ECO:0000313" key="1">
    <source>
        <dbReference type="EMBL" id="SFM30181.1"/>
    </source>
</evidence>
<evidence type="ECO:0000313" key="2">
    <source>
        <dbReference type="Proteomes" id="UP000198535"/>
    </source>
</evidence>